<reference evidence="2" key="2">
    <citation type="submission" date="2021-04" db="EMBL/GenBank/DDBJ databases">
        <authorList>
            <person name="Dong X."/>
        </authorList>
    </citation>
    <scope>NUCLEOTIDE SEQUENCE</scope>
    <source>
        <strain evidence="2">ZWT</strain>
    </source>
</reference>
<dbReference type="Gene3D" id="2.30.110.10">
    <property type="entry name" value="Electron Transport, Fmn-binding Protein, Chain A"/>
    <property type="match status" value="1"/>
</dbReference>
<dbReference type="PANTHER" id="PTHR34818:SF1">
    <property type="entry name" value="PROTEIN BLI-3"/>
    <property type="match status" value="1"/>
</dbReference>
<evidence type="ECO:0000313" key="2">
    <source>
        <dbReference type="EMBL" id="MCM1989076.1"/>
    </source>
</evidence>
<name>A0A9J6NYE7_9CLOT</name>
<dbReference type="PANTHER" id="PTHR34818">
    <property type="entry name" value="PROTEIN BLI-3"/>
    <property type="match status" value="1"/>
</dbReference>
<proteinExistence type="predicted"/>
<dbReference type="AlphaFoldDB" id="A0A9J6NYE7"/>
<comment type="caution">
    <text evidence="2">The sequence shown here is derived from an EMBL/GenBank/DDBJ whole genome shotgun (WGS) entry which is preliminary data.</text>
</comment>
<dbReference type="Proteomes" id="UP001056429">
    <property type="component" value="Unassembled WGS sequence"/>
</dbReference>
<reference evidence="2" key="1">
    <citation type="journal article" date="2021" name="mSystems">
        <title>Bacteria and Archaea Synergistically Convert Glycine Betaine to Biogenic Methane in the Formosa Cold Seep of the South China Sea.</title>
        <authorList>
            <person name="Li L."/>
            <person name="Zhang W."/>
            <person name="Zhang S."/>
            <person name="Song L."/>
            <person name="Sun Q."/>
            <person name="Zhang H."/>
            <person name="Xiang H."/>
            <person name="Dong X."/>
        </authorList>
    </citation>
    <scope>NUCLEOTIDE SEQUENCE</scope>
    <source>
        <strain evidence="2">ZWT</strain>
    </source>
</reference>
<gene>
    <name evidence="2" type="ORF">KDK92_04935</name>
</gene>
<organism evidence="2 3">
    <name type="scientific">Oceanirhabdus seepicola</name>
    <dbReference type="NCBI Taxonomy" id="2828781"/>
    <lineage>
        <taxon>Bacteria</taxon>
        <taxon>Bacillati</taxon>
        <taxon>Bacillota</taxon>
        <taxon>Clostridia</taxon>
        <taxon>Eubacteriales</taxon>
        <taxon>Clostridiaceae</taxon>
        <taxon>Oceanirhabdus</taxon>
    </lineage>
</organism>
<dbReference type="SUPFAM" id="SSF50475">
    <property type="entry name" value="FMN-binding split barrel"/>
    <property type="match status" value="1"/>
</dbReference>
<dbReference type="EMBL" id="JAGSOJ010000001">
    <property type="protein sequence ID" value="MCM1989076.1"/>
    <property type="molecule type" value="Genomic_DNA"/>
</dbReference>
<accession>A0A9J6NYE7</accession>
<protein>
    <submittedName>
        <fullName evidence="2">Pyridoxamine 5'-phosphate oxidase family protein</fullName>
    </submittedName>
</protein>
<keyword evidence="3" id="KW-1185">Reference proteome</keyword>
<feature type="domain" description="Pyridoxamine 5'-phosphate oxidase N-terminal" evidence="1">
    <location>
        <begin position="2"/>
        <end position="113"/>
    </location>
</feature>
<dbReference type="InterPro" id="IPR012349">
    <property type="entry name" value="Split_barrel_FMN-bd"/>
</dbReference>
<dbReference type="InterPro" id="IPR052917">
    <property type="entry name" value="Stress-Dev_Protein"/>
</dbReference>
<evidence type="ECO:0000259" key="1">
    <source>
        <dbReference type="Pfam" id="PF01243"/>
    </source>
</evidence>
<evidence type="ECO:0000313" key="3">
    <source>
        <dbReference type="Proteomes" id="UP001056429"/>
    </source>
</evidence>
<dbReference type="RefSeq" id="WP_250857950.1">
    <property type="nucleotide sequence ID" value="NZ_JAGSOJ010000001.1"/>
</dbReference>
<sequence>MKKIVDYLNENRIGQFGTIKDGQVNMRPFHFLFEKEGKFIFATANNKEVYKELQENPTASFAVLGQDGKWVRLRGKVTFSDSMELRNEIFEMEPLVEKVYKSPDNPIFEVFCIHDGIASLHGGTGQVIEEVTF</sequence>
<dbReference type="Pfam" id="PF01243">
    <property type="entry name" value="PNPOx_N"/>
    <property type="match status" value="1"/>
</dbReference>
<dbReference type="InterPro" id="IPR011576">
    <property type="entry name" value="Pyridox_Oxase_N"/>
</dbReference>